<evidence type="ECO:0000259" key="7">
    <source>
        <dbReference type="Pfam" id="PF08281"/>
    </source>
</evidence>
<keyword evidence="2" id="KW-0805">Transcription regulation</keyword>
<evidence type="ECO:0000313" key="9">
    <source>
        <dbReference type="Proteomes" id="UP000625527"/>
    </source>
</evidence>
<dbReference type="EMBL" id="JADAQT010000044">
    <property type="protein sequence ID" value="MBE1874663.1"/>
    <property type="molecule type" value="Genomic_DNA"/>
</dbReference>
<dbReference type="InterPro" id="IPR013324">
    <property type="entry name" value="RNA_pol_sigma_r3/r4-like"/>
</dbReference>
<dbReference type="Pfam" id="PF08281">
    <property type="entry name" value="Sigma70_r4_2"/>
    <property type="match status" value="1"/>
</dbReference>
<evidence type="ECO:0000256" key="2">
    <source>
        <dbReference type="ARBA" id="ARBA00023015"/>
    </source>
</evidence>
<protein>
    <submittedName>
        <fullName evidence="8">Sigma-70 family RNA polymerase sigma factor</fullName>
    </submittedName>
</protein>
<dbReference type="SUPFAM" id="SSF88659">
    <property type="entry name" value="Sigma3 and sigma4 domains of RNA polymerase sigma factors"/>
    <property type="match status" value="1"/>
</dbReference>
<dbReference type="PANTHER" id="PTHR43133">
    <property type="entry name" value="RNA POLYMERASE ECF-TYPE SIGMA FACTO"/>
    <property type="match status" value="1"/>
</dbReference>
<gene>
    <name evidence="8" type="ORF">IHE71_02940</name>
</gene>
<dbReference type="InterPro" id="IPR007627">
    <property type="entry name" value="RNA_pol_sigma70_r2"/>
</dbReference>
<dbReference type="Gene3D" id="1.10.1740.10">
    <property type="match status" value="1"/>
</dbReference>
<dbReference type="Gene3D" id="1.10.10.10">
    <property type="entry name" value="Winged helix-like DNA-binding domain superfamily/Winged helix DNA-binding domain"/>
    <property type="match status" value="1"/>
</dbReference>
<dbReference type="InterPro" id="IPR036388">
    <property type="entry name" value="WH-like_DNA-bd_sf"/>
</dbReference>
<organism evidence="8 9">
    <name type="scientific">Myceligenerans pegani</name>
    <dbReference type="NCBI Taxonomy" id="2776917"/>
    <lineage>
        <taxon>Bacteria</taxon>
        <taxon>Bacillati</taxon>
        <taxon>Actinomycetota</taxon>
        <taxon>Actinomycetes</taxon>
        <taxon>Micrococcales</taxon>
        <taxon>Promicromonosporaceae</taxon>
        <taxon>Myceligenerans</taxon>
    </lineage>
</organism>
<accession>A0ABR9MTF4</accession>
<reference evidence="8 9" key="1">
    <citation type="submission" date="2020-10" db="EMBL/GenBank/DDBJ databases">
        <title>Myceligenerans pegani sp. nov., an endophytic actinomycete isolated from Peganum harmala L. in Xinjiang, China.</title>
        <authorList>
            <person name="Xin L."/>
        </authorList>
    </citation>
    <scope>NUCLEOTIDE SEQUENCE [LARGE SCALE GENOMIC DNA]</scope>
    <source>
        <strain evidence="8 9">TRM65318</strain>
    </source>
</reference>
<dbReference type="PANTHER" id="PTHR43133:SF25">
    <property type="entry name" value="RNA POLYMERASE SIGMA FACTOR RFAY-RELATED"/>
    <property type="match status" value="1"/>
</dbReference>
<dbReference type="Proteomes" id="UP000625527">
    <property type="component" value="Unassembled WGS sequence"/>
</dbReference>
<dbReference type="NCBIfam" id="TIGR02937">
    <property type="entry name" value="sigma70-ECF"/>
    <property type="match status" value="1"/>
</dbReference>
<feature type="domain" description="RNA polymerase sigma factor 70 region 4 type 2" evidence="7">
    <location>
        <begin position="108"/>
        <end position="158"/>
    </location>
</feature>
<dbReference type="Pfam" id="PF04542">
    <property type="entry name" value="Sigma70_r2"/>
    <property type="match status" value="1"/>
</dbReference>
<feature type="domain" description="RNA polymerase sigma-70 region 2" evidence="6">
    <location>
        <begin position="12"/>
        <end position="80"/>
    </location>
</feature>
<dbReference type="InterPro" id="IPR014284">
    <property type="entry name" value="RNA_pol_sigma-70_dom"/>
</dbReference>
<evidence type="ECO:0000313" key="8">
    <source>
        <dbReference type="EMBL" id="MBE1874663.1"/>
    </source>
</evidence>
<dbReference type="RefSeq" id="WP_192861226.1">
    <property type="nucleotide sequence ID" value="NZ_JADAQT010000044.1"/>
</dbReference>
<dbReference type="InterPro" id="IPR013325">
    <property type="entry name" value="RNA_pol_sigma_r2"/>
</dbReference>
<name>A0ABR9MTF4_9MICO</name>
<sequence length="201" mass="22405">MSTTDDERFSALFAATNRDLLAYAVRRVSDPADAADVVAETYLVAWRRIAEVPREGRARPWLFGVARRVLANHHRGERRRSALADRLRAQLGEVVPPADAGLQGRSDVELALAGLDENDQEILRLVAWEELARDEIAVVLGLSRAAVRVRLHRARRRLAERLTLITSGDEPASGDARKRSRRTGHVMSEWASARSGVEEAR</sequence>
<keyword evidence="9" id="KW-1185">Reference proteome</keyword>
<dbReference type="InterPro" id="IPR039425">
    <property type="entry name" value="RNA_pol_sigma-70-like"/>
</dbReference>
<feature type="region of interest" description="Disordered" evidence="5">
    <location>
        <begin position="169"/>
        <end position="201"/>
    </location>
</feature>
<keyword evidence="4" id="KW-0804">Transcription</keyword>
<keyword evidence="3" id="KW-0731">Sigma factor</keyword>
<evidence type="ECO:0000256" key="3">
    <source>
        <dbReference type="ARBA" id="ARBA00023082"/>
    </source>
</evidence>
<proteinExistence type="inferred from homology"/>
<evidence type="ECO:0000256" key="5">
    <source>
        <dbReference type="SAM" id="MobiDB-lite"/>
    </source>
</evidence>
<comment type="similarity">
    <text evidence="1">Belongs to the sigma-70 factor family. ECF subfamily.</text>
</comment>
<comment type="caution">
    <text evidence="8">The sequence shown here is derived from an EMBL/GenBank/DDBJ whole genome shotgun (WGS) entry which is preliminary data.</text>
</comment>
<evidence type="ECO:0000256" key="4">
    <source>
        <dbReference type="ARBA" id="ARBA00023163"/>
    </source>
</evidence>
<dbReference type="InterPro" id="IPR013249">
    <property type="entry name" value="RNA_pol_sigma70_r4_t2"/>
</dbReference>
<evidence type="ECO:0000256" key="1">
    <source>
        <dbReference type="ARBA" id="ARBA00010641"/>
    </source>
</evidence>
<dbReference type="SUPFAM" id="SSF88946">
    <property type="entry name" value="Sigma2 domain of RNA polymerase sigma factors"/>
    <property type="match status" value="1"/>
</dbReference>
<evidence type="ECO:0000259" key="6">
    <source>
        <dbReference type="Pfam" id="PF04542"/>
    </source>
</evidence>